<proteinExistence type="predicted"/>
<feature type="domain" description="HTH luxR-type" evidence="1">
    <location>
        <begin position="155"/>
        <end position="212"/>
    </location>
</feature>
<dbReference type="GO" id="GO:0003677">
    <property type="term" value="F:DNA binding"/>
    <property type="evidence" value="ECO:0007669"/>
    <property type="project" value="UniProtKB-KW"/>
</dbReference>
<dbReference type="InterPro" id="IPR000792">
    <property type="entry name" value="Tscrpt_reg_LuxR_C"/>
</dbReference>
<dbReference type="Gene3D" id="1.10.10.10">
    <property type="entry name" value="Winged helix-like DNA-binding domain superfamily/Winged helix DNA-binding domain"/>
    <property type="match status" value="1"/>
</dbReference>
<dbReference type="InterPro" id="IPR036388">
    <property type="entry name" value="WH-like_DNA-bd_sf"/>
</dbReference>
<keyword evidence="2" id="KW-0238">DNA-binding</keyword>
<sequence length="213" mass="23210">MRPNVSFIDLARRLTDAWLASSGEPESSAVICCSVKDLLKINMVLISIEMAATPANWRVEFVRKYGIPTGLMDGDRLQNSGPLGNSPDMGLLKSALVEVCQKVMITGRPLTGRMDQTIENARMVASGIVLPDPTGEKAWCVVLGEVHSITMVPRDTRFDDVDLSVLQLLREGMSARGIGSLLELSPRTVEHRIEKIKARVGVTSITALTALRP</sequence>
<name>A0AAJ2BK96_9HYPH</name>
<dbReference type="EMBL" id="JAVIZC010000003">
    <property type="protein sequence ID" value="MDR6104224.1"/>
    <property type="molecule type" value="Genomic_DNA"/>
</dbReference>
<reference evidence="2" key="1">
    <citation type="submission" date="2023-08" db="EMBL/GenBank/DDBJ databases">
        <title>Functional and genomic diversity of the sorghum phyllosphere microbiome.</title>
        <authorList>
            <person name="Shade A."/>
        </authorList>
    </citation>
    <scope>NUCLEOTIDE SEQUENCE</scope>
    <source>
        <strain evidence="2">SORGH_AS_0974</strain>
    </source>
</reference>
<organism evidence="2 3">
    <name type="scientific">Agrobacterium larrymoorei</name>
    <dbReference type="NCBI Taxonomy" id="160699"/>
    <lineage>
        <taxon>Bacteria</taxon>
        <taxon>Pseudomonadati</taxon>
        <taxon>Pseudomonadota</taxon>
        <taxon>Alphaproteobacteria</taxon>
        <taxon>Hyphomicrobiales</taxon>
        <taxon>Rhizobiaceae</taxon>
        <taxon>Rhizobium/Agrobacterium group</taxon>
        <taxon>Agrobacterium</taxon>
    </lineage>
</organism>
<dbReference type="RefSeq" id="WP_309772396.1">
    <property type="nucleotide sequence ID" value="NZ_JAVIZC010000003.1"/>
</dbReference>
<evidence type="ECO:0000313" key="3">
    <source>
        <dbReference type="Proteomes" id="UP001255601"/>
    </source>
</evidence>
<evidence type="ECO:0000259" key="1">
    <source>
        <dbReference type="SMART" id="SM00421"/>
    </source>
</evidence>
<accession>A0AAJ2BK96</accession>
<evidence type="ECO:0000313" key="2">
    <source>
        <dbReference type="EMBL" id="MDR6104224.1"/>
    </source>
</evidence>
<dbReference type="InterPro" id="IPR016032">
    <property type="entry name" value="Sig_transdc_resp-reg_C-effctor"/>
</dbReference>
<dbReference type="SUPFAM" id="SSF46894">
    <property type="entry name" value="C-terminal effector domain of the bipartite response regulators"/>
    <property type="match status" value="1"/>
</dbReference>
<dbReference type="SMART" id="SM00421">
    <property type="entry name" value="HTH_LUXR"/>
    <property type="match status" value="1"/>
</dbReference>
<dbReference type="Proteomes" id="UP001255601">
    <property type="component" value="Unassembled WGS sequence"/>
</dbReference>
<dbReference type="Pfam" id="PF00196">
    <property type="entry name" value="GerE"/>
    <property type="match status" value="1"/>
</dbReference>
<comment type="caution">
    <text evidence="2">The sequence shown here is derived from an EMBL/GenBank/DDBJ whole genome shotgun (WGS) entry which is preliminary data.</text>
</comment>
<dbReference type="GO" id="GO:0006355">
    <property type="term" value="P:regulation of DNA-templated transcription"/>
    <property type="evidence" value="ECO:0007669"/>
    <property type="project" value="InterPro"/>
</dbReference>
<gene>
    <name evidence="2" type="ORF">QE369_004421</name>
</gene>
<dbReference type="AlphaFoldDB" id="A0AAJ2BK96"/>
<protein>
    <submittedName>
        <fullName evidence="2">DNA-binding CsgD family transcriptional regulator</fullName>
    </submittedName>
</protein>